<dbReference type="Pfam" id="PF14347">
    <property type="entry name" value="DUF4399"/>
    <property type="match status" value="1"/>
</dbReference>
<dbReference type="EMBL" id="SHBP01000002">
    <property type="protein sequence ID" value="RZO21165.1"/>
    <property type="molecule type" value="Genomic_DNA"/>
</dbReference>
<reference evidence="2 3" key="1">
    <citation type="submission" date="2019-02" db="EMBL/GenBank/DDBJ databases">
        <title>Prokaryotic population dynamics and viral predation in marine succession experiment using metagenomics: the confinement effect.</title>
        <authorList>
            <person name="Haro-Moreno J.M."/>
            <person name="Rodriguez-Valera F."/>
            <person name="Lopez-Perez M."/>
        </authorList>
    </citation>
    <scope>NUCLEOTIDE SEQUENCE [LARGE SCALE GENOMIC DNA]</scope>
    <source>
        <strain evidence="2">MED-G170</strain>
    </source>
</reference>
<evidence type="ECO:0000259" key="1">
    <source>
        <dbReference type="Pfam" id="PF14347"/>
    </source>
</evidence>
<evidence type="ECO:0000313" key="2">
    <source>
        <dbReference type="EMBL" id="RZO21165.1"/>
    </source>
</evidence>
<feature type="domain" description="DUF4399" evidence="1">
    <location>
        <begin position="62"/>
        <end position="153"/>
    </location>
</feature>
<dbReference type="InterPro" id="IPR025512">
    <property type="entry name" value="DUF4399"/>
</dbReference>
<organism evidence="2 3">
    <name type="scientific">SAR92 clade bacterium</name>
    <dbReference type="NCBI Taxonomy" id="2315479"/>
    <lineage>
        <taxon>Bacteria</taxon>
        <taxon>Pseudomonadati</taxon>
        <taxon>Pseudomonadota</taxon>
        <taxon>Gammaproteobacteria</taxon>
        <taxon>Cellvibrionales</taxon>
        <taxon>Porticoccaceae</taxon>
        <taxon>SAR92 clade</taxon>
    </lineage>
</organism>
<accession>A0A520MIW3</accession>
<protein>
    <submittedName>
        <fullName evidence="2">DUF4399 domain-containing protein</fullName>
    </submittedName>
</protein>
<proteinExistence type="predicted"/>
<gene>
    <name evidence="2" type="ORF">EVB03_01810</name>
</gene>
<name>A0A520MIW3_9GAMM</name>
<evidence type="ECO:0000313" key="3">
    <source>
        <dbReference type="Proteomes" id="UP000315889"/>
    </source>
</evidence>
<dbReference type="Proteomes" id="UP000315889">
    <property type="component" value="Unassembled WGS sequence"/>
</dbReference>
<sequence length="153" mass="16605">MPIFVRPLILSITLWIAIIPSVMSGQLADIPNFSSPANAKVYFLSPINGQVFKTADSEGITVEFGLNGMTVSPAGLAVPDSGHHHLLINMNELPDLTRPLPASDQVLHFGKGQTSTKIKLPPGFHRLQLVLGNHVHIPHNPPVMSEVIEIEIK</sequence>
<comment type="caution">
    <text evidence="2">The sequence shown here is derived from an EMBL/GenBank/DDBJ whole genome shotgun (WGS) entry which is preliminary data.</text>
</comment>
<dbReference type="AlphaFoldDB" id="A0A520MIW3"/>